<dbReference type="GO" id="GO:0070012">
    <property type="term" value="F:oligopeptidase activity"/>
    <property type="evidence" value="ECO:0007669"/>
    <property type="project" value="TreeGrafter"/>
</dbReference>
<dbReference type="EC" id="3.4.21.26" evidence="2"/>
<reference evidence="2" key="1">
    <citation type="submission" date="2019-03" db="EMBL/GenBank/DDBJ databases">
        <title>Single cell metagenomics reveals metabolic interactions within the superorganism composed of flagellate Streblomastix strix and complex community of Bacteroidetes bacteria on its surface.</title>
        <authorList>
            <person name="Treitli S.C."/>
            <person name="Kolisko M."/>
            <person name="Husnik F."/>
            <person name="Keeling P."/>
            <person name="Hampl V."/>
        </authorList>
    </citation>
    <scope>NUCLEOTIDE SEQUENCE</scope>
    <source>
        <strain evidence="2">STM</strain>
    </source>
</reference>
<dbReference type="SUPFAM" id="SSF50993">
    <property type="entry name" value="Peptidase/esterase 'gauge' domain"/>
    <property type="match status" value="1"/>
</dbReference>
<dbReference type="AlphaFoldDB" id="A0A5J4Q6H9"/>
<feature type="non-terminal residue" evidence="2">
    <location>
        <position position="90"/>
    </location>
</feature>
<dbReference type="PANTHER" id="PTHR42881">
    <property type="entry name" value="PROLYL ENDOPEPTIDASE"/>
    <property type="match status" value="1"/>
</dbReference>
<name>A0A5J4Q6H9_9ZZZZ</name>
<dbReference type="EMBL" id="SNRY01004897">
    <property type="protein sequence ID" value="KAA6316391.1"/>
    <property type="molecule type" value="Genomic_DNA"/>
</dbReference>
<dbReference type="GO" id="GO:0005829">
    <property type="term" value="C:cytosol"/>
    <property type="evidence" value="ECO:0007669"/>
    <property type="project" value="TreeGrafter"/>
</dbReference>
<evidence type="ECO:0000313" key="2">
    <source>
        <dbReference type="EMBL" id="KAA6316391.1"/>
    </source>
</evidence>
<comment type="caution">
    <text evidence="2">The sequence shown here is derived from an EMBL/GenBank/DDBJ whole genome shotgun (WGS) entry which is preliminary data.</text>
</comment>
<dbReference type="PROSITE" id="PS51257">
    <property type="entry name" value="PROKAR_LIPOPROTEIN"/>
    <property type="match status" value="1"/>
</dbReference>
<dbReference type="PANTHER" id="PTHR42881:SF2">
    <property type="entry name" value="PROLYL ENDOPEPTIDASE"/>
    <property type="match status" value="1"/>
</dbReference>
<organism evidence="2">
    <name type="scientific">termite gut metagenome</name>
    <dbReference type="NCBI Taxonomy" id="433724"/>
    <lineage>
        <taxon>unclassified sequences</taxon>
        <taxon>metagenomes</taxon>
        <taxon>organismal metagenomes</taxon>
    </lineage>
</organism>
<accession>A0A5J4Q6H9</accession>
<evidence type="ECO:0000259" key="1">
    <source>
        <dbReference type="Pfam" id="PF02897"/>
    </source>
</evidence>
<feature type="domain" description="Peptidase S9A N-terminal" evidence="1">
    <location>
        <begin position="27"/>
        <end position="89"/>
    </location>
</feature>
<gene>
    <name evidence="2" type="ORF">EZS27_033291</name>
</gene>
<sequence>MKKAVLLLFAGIMAASCSQQKTIIYPQTEKTNVVDTYFDTEVPDPYRWLENDTSAATAAWVEAQNRITNDYLSRIPFRNALLNRITELTD</sequence>
<dbReference type="Pfam" id="PF02897">
    <property type="entry name" value="Peptidase_S9_N"/>
    <property type="match status" value="1"/>
</dbReference>
<dbReference type="InterPro" id="IPR029058">
    <property type="entry name" value="AB_hydrolase_fold"/>
</dbReference>
<protein>
    <submittedName>
        <fullName evidence="2">Prolyl endopeptidase</fullName>
        <ecNumber evidence="2">3.4.21.26</ecNumber>
    </submittedName>
</protein>
<dbReference type="InterPro" id="IPR023302">
    <property type="entry name" value="Pept_S9A_N"/>
</dbReference>
<keyword evidence="2" id="KW-0378">Hydrolase</keyword>
<proteinExistence type="predicted"/>
<dbReference type="Gene3D" id="3.40.50.1820">
    <property type="entry name" value="alpha/beta hydrolase"/>
    <property type="match status" value="1"/>
</dbReference>
<dbReference type="InterPro" id="IPR051167">
    <property type="entry name" value="Prolyl_oligopep/macrocyclase"/>
</dbReference>
<dbReference type="GO" id="GO:0004252">
    <property type="term" value="F:serine-type endopeptidase activity"/>
    <property type="evidence" value="ECO:0007669"/>
    <property type="project" value="UniProtKB-EC"/>
</dbReference>